<evidence type="ECO:0000313" key="2">
    <source>
        <dbReference type="EMBL" id="KAK2549302.1"/>
    </source>
</evidence>
<proteinExistence type="predicted"/>
<sequence>MKRWRDSIKHMRIIIKYYKRLKSMRCQLFISTIKLSCIKILRTELAATRKFRDEFLHQPRIVVSILRTVSVMLIQESACCGESCPDVSTQFPDFRVFQLPKTEIVTLDGNPLNYHLFMKTIENSVEKFTEDGDIRLQLLIQHCTGKAREAIKSCGMLNGMQGYEKGKEFLKKRFGEKYLVSKVWIDKLSYGPPIRLNDSEALNDLADDLENCEITLKVSGRLDQVNNEDRMVEILQRVLPYLRSRWLKTVQEIRVCGTDPTFTDLKKLIRTAAKEKNDPVFVKPRTRFSSTHTVHAGSTNLAISPRYRVGNGRGFVPVRSSVGLTLKPSIKCFLCNGGHKLETCVQFRAKSSEEKLKFVRDRKLCENCLSYSHFVSGCKSPQSCTIEQCTIACKHLQSLHNALVASFRSRDGEGNNERVSGPSVDQLPAELHAQQSHHVMKRNVETFDTKPEIKALPIVPVKVKGRGKDVIVSMYALLDSGSTSSWCSESLAKRLGVVGSCVQVSLSTIETDSIPLSCRRVNLEVIDMAEVNMVELPEVLTKDKLNVSTDCVSSQDDVDRWPHLSNIKVPKVIRSEVELLIGHDVPEALEPCEVRSCRGKGLYATKTKFGWTLNGPLGRHSCFEEHYVNFIRADEELDGMFQQFMNLEFSESVSDPTFALSRQDEKIAILWKLHPPGLPNDRPLAEHRLRLLRRRLVKNPELYSRYSAFMSDLLVKGYAKRIPGDRRSRDDGKVWYLPHHSVVHPRKPEKVRVVFDCAACYRGTSINDRVLRGPDLTNKLVGVLLRFREDNKTPTSFALMADIEAMYHQIKVHPDDVDALRFLWYPDSDLSRDPEEFHMSVHLFGGVWTARDNGSEFRPSVISTVTKNFYVDDCLKSVKSQDEAIDLVNELQRLLRRGGFNLTKWICNSRAVLEQIPQSDRAKEVKDLDLSHDVLPVERALGVHWNVERDEFVKDKPLTRRGLLSIVSSIYDPLGFTAPFVLSAKIVLQDLCHRKMNWDDAIPSDCLPSVQRWLEELPALEQFSVRRCYKPEKFGEIASIQIHHFSDASELAYGTVSYLRLTSEDGRVCCSFLLSKLRLAPLKALSIPRLELNAATLAVKLDRMFCRVTALLSDEKWKQGPEFLWLEESSWPRFPASLETSSQDDLEIKEHTRVYSVQLKNLAQPDDKVFAYYSSWYKLQRSVAYLLCYKAWLLNKVRSKFGQPISQVPSGKVTLTEMKNAEREILMSLQRKFFPKELKQLSKCVNLIAPSRRLDPILKNGLLLVGGRLRHTTIQTEARNPIVLPKKSHVDLIVRNCHEIFGHVEREHVLSLLREKFWLVKGRATVRRVLNACFSCRKRN</sequence>
<dbReference type="InterPro" id="IPR043502">
    <property type="entry name" value="DNA/RNA_pol_sf"/>
</dbReference>
<dbReference type="EMBL" id="JARQWQ010000128">
    <property type="protein sequence ID" value="KAK2549302.1"/>
    <property type="molecule type" value="Genomic_DNA"/>
</dbReference>
<organism evidence="2 3">
    <name type="scientific">Acropora cervicornis</name>
    <name type="common">Staghorn coral</name>
    <dbReference type="NCBI Taxonomy" id="6130"/>
    <lineage>
        <taxon>Eukaryota</taxon>
        <taxon>Metazoa</taxon>
        <taxon>Cnidaria</taxon>
        <taxon>Anthozoa</taxon>
        <taxon>Hexacorallia</taxon>
        <taxon>Scleractinia</taxon>
        <taxon>Astrocoeniina</taxon>
        <taxon>Acroporidae</taxon>
        <taxon>Acropora</taxon>
    </lineage>
</organism>
<dbReference type="Pfam" id="PF05380">
    <property type="entry name" value="Peptidase_A17"/>
    <property type="match status" value="1"/>
</dbReference>
<dbReference type="Gene3D" id="1.10.340.70">
    <property type="match status" value="1"/>
</dbReference>
<reference evidence="2" key="2">
    <citation type="journal article" date="2023" name="Science">
        <title>Genomic signatures of disease resistance in endangered staghorn corals.</title>
        <authorList>
            <person name="Vollmer S.V."/>
            <person name="Selwyn J.D."/>
            <person name="Despard B.A."/>
            <person name="Roesel C.L."/>
        </authorList>
    </citation>
    <scope>NUCLEOTIDE SEQUENCE</scope>
    <source>
        <strain evidence="2">K2</strain>
    </source>
</reference>
<feature type="non-terminal residue" evidence="2">
    <location>
        <position position="1340"/>
    </location>
</feature>
<name>A0AAD9UTN9_ACRCE</name>
<dbReference type="SUPFAM" id="SSF56672">
    <property type="entry name" value="DNA/RNA polymerases"/>
    <property type="match status" value="1"/>
</dbReference>
<dbReference type="InterPro" id="IPR041588">
    <property type="entry name" value="Integrase_H2C2"/>
</dbReference>
<keyword evidence="3" id="KW-1185">Reference proteome</keyword>
<comment type="caution">
    <text evidence="2">The sequence shown here is derived from an EMBL/GenBank/DDBJ whole genome shotgun (WGS) entry which is preliminary data.</text>
</comment>
<dbReference type="CDD" id="cd01644">
    <property type="entry name" value="RT_pepA17"/>
    <property type="match status" value="1"/>
</dbReference>
<reference evidence="2" key="1">
    <citation type="journal article" date="2023" name="G3 (Bethesda)">
        <title>Whole genome assembly and annotation of the endangered Caribbean coral Acropora cervicornis.</title>
        <authorList>
            <person name="Selwyn J.D."/>
            <person name="Vollmer S.V."/>
        </authorList>
    </citation>
    <scope>NUCLEOTIDE SEQUENCE</scope>
    <source>
        <strain evidence="2">K2</strain>
    </source>
</reference>
<dbReference type="InterPro" id="IPR008042">
    <property type="entry name" value="Retrotrans_Pao"/>
</dbReference>
<dbReference type="PANTHER" id="PTHR47331">
    <property type="entry name" value="PHD-TYPE DOMAIN-CONTAINING PROTEIN"/>
    <property type="match status" value="1"/>
</dbReference>
<feature type="domain" description="Integrase zinc-binding" evidence="1">
    <location>
        <begin position="1286"/>
        <end position="1340"/>
    </location>
</feature>
<accession>A0AAD9UTN9</accession>
<protein>
    <recommendedName>
        <fullName evidence="1">Integrase zinc-binding domain-containing protein</fullName>
    </recommendedName>
</protein>
<evidence type="ECO:0000313" key="3">
    <source>
        <dbReference type="Proteomes" id="UP001249851"/>
    </source>
</evidence>
<dbReference type="Proteomes" id="UP001249851">
    <property type="component" value="Unassembled WGS sequence"/>
</dbReference>
<dbReference type="PANTHER" id="PTHR47331:SF1">
    <property type="entry name" value="GAG-LIKE PROTEIN"/>
    <property type="match status" value="1"/>
</dbReference>
<evidence type="ECO:0000259" key="1">
    <source>
        <dbReference type="Pfam" id="PF17921"/>
    </source>
</evidence>
<gene>
    <name evidence="2" type="ORF">P5673_030296</name>
</gene>
<dbReference type="Pfam" id="PF17921">
    <property type="entry name" value="Integrase_H2C2"/>
    <property type="match status" value="1"/>
</dbReference>